<gene>
    <name evidence="2" type="ORF">SAMN04488543_4068</name>
</gene>
<dbReference type="EMBL" id="LT629749">
    <property type="protein sequence ID" value="SDT38294.1"/>
    <property type="molecule type" value="Genomic_DNA"/>
</dbReference>
<reference evidence="2 3" key="1">
    <citation type="submission" date="2016-10" db="EMBL/GenBank/DDBJ databases">
        <authorList>
            <person name="de Groot N.N."/>
        </authorList>
    </citation>
    <scope>NUCLEOTIDE SEQUENCE [LARGE SCALE GENOMIC DNA]</scope>
    <source>
        <strain evidence="2 3">DSM 21741</strain>
    </source>
</reference>
<feature type="transmembrane region" description="Helical" evidence="1">
    <location>
        <begin position="91"/>
        <end position="111"/>
    </location>
</feature>
<keyword evidence="1" id="KW-1133">Transmembrane helix</keyword>
<feature type="transmembrane region" description="Helical" evidence="1">
    <location>
        <begin position="212"/>
        <end position="237"/>
    </location>
</feature>
<protein>
    <submittedName>
        <fullName evidence="2">Peptidase M50B-like</fullName>
    </submittedName>
</protein>
<keyword evidence="1" id="KW-0812">Transmembrane</keyword>
<keyword evidence="1" id="KW-0472">Membrane</keyword>
<feature type="transmembrane region" description="Helical" evidence="1">
    <location>
        <begin position="117"/>
        <end position="133"/>
    </location>
</feature>
<keyword evidence="3" id="KW-1185">Reference proteome</keyword>
<dbReference type="OrthoDB" id="5184455at2"/>
<dbReference type="RefSeq" id="WP_091415475.1">
    <property type="nucleotide sequence ID" value="NZ_LT629749.1"/>
</dbReference>
<dbReference type="Pfam" id="PF13398">
    <property type="entry name" value="Peptidase_M50B"/>
    <property type="match status" value="1"/>
</dbReference>
<accession>A0A1H1ZX57</accession>
<dbReference type="AlphaFoldDB" id="A0A1H1ZX57"/>
<feature type="transmembrane region" description="Helical" evidence="1">
    <location>
        <begin position="22"/>
        <end position="40"/>
    </location>
</feature>
<dbReference type="PANTHER" id="PTHR33979:SF2">
    <property type="entry name" value="PEPTIDASE M50B-LIKE-DOMAIN-CONTAINING PROTEIN"/>
    <property type="match status" value="1"/>
</dbReference>
<evidence type="ECO:0000313" key="2">
    <source>
        <dbReference type="EMBL" id="SDT38294.1"/>
    </source>
</evidence>
<proteinExistence type="predicted"/>
<organism evidence="2 3">
    <name type="scientific">Friedmanniella luteola</name>
    <dbReference type="NCBI Taxonomy" id="546871"/>
    <lineage>
        <taxon>Bacteria</taxon>
        <taxon>Bacillati</taxon>
        <taxon>Actinomycetota</taxon>
        <taxon>Actinomycetes</taxon>
        <taxon>Propionibacteriales</taxon>
        <taxon>Nocardioidaceae</taxon>
        <taxon>Friedmanniella</taxon>
    </lineage>
</organism>
<name>A0A1H1ZX57_9ACTN</name>
<dbReference type="PANTHER" id="PTHR33979">
    <property type="entry name" value="OS02G0221600 PROTEIN"/>
    <property type="match status" value="1"/>
</dbReference>
<dbReference type="Proteomes" id="UP000199092">
    <property type="component" value="Chromosome I"/>
</dbReference>
<sequence length="250" mass="25692">MDLLAEVWRRATAAQPPPTPELVLGAALLALLLVAHPGLWRVSRVLVTITHEGGHAVAAVLAGRRLQGIRVHSDTSGLTVSRGRPSGPGMVAMLLAGYLGPAVVGLGAVGLLLAGHALGLLWLVTLLLAAMLLQIRNLYGFVVVLVVAAGVLALSWFGSAALQTALATLLTWLLLVAAPKPVLELARQHRAGRAPHSDAGQLARLTGLPAGVWIALFGLLSLLGLAVGAALLVPALVDLTRSLASVFTAS</sequence>
<evidence type="ECO:0000256" key="1">
    <source>
        <dbReference type="SAM" id="Phobius"/>
    </source>
</evidence>
<feature type="transmembrane region" description="Helical" evidence="1">
    <location>
        <begin position="138"/>
        <end position="158"/>
    </location>
</feature>
<dbReference type="STRING" id="546871.SAMN04488543_4068"/>
<dbReference type="InterPro" id="IPR049500">
    <property type="entry name" value="Peptidase_M50B-like"/>
</dbReference>
<evidence type="ECO:0000313" key="3">
    <source>
        <dbReference type="Proteomes" id="UP000199092"/>
    </source>
</evidence>